<protein>
    <submittedName>
        <fullName evidence="1">Uncharacterized protein</fullName>
    </submittedName>
</protein>
<gene>
    <name evidence="1" type="ORF">LPJ66_005654</name>
</gene>
<organism evidence="1 2">
    <name type="scientific">Kickxella alabastrina</name>
    <dbReference type="NCBI Taxonomy" id="61397"/>
    <lineage>
        <taxon>Eukaryota</taxon>
        <taxon>Fungi</taxon>
        <taxon>Fungi incertae sedis</taxon>
        <taxon>Zoopagomycota</taxon>
        <taxon>Kickxellomycotina</taxon>
        <taxon>Kickxellomycetes</taxon>
        <taxon>Kickxellales</taxon>
        <taxon>Kickxellaceae</taxon>
        <taxon>Kickxella</taxon>
    </lineage>
</organism>
<reference evidence="1" key="1">
    <citation type="submission" date="2022-07" db="EMBL/GenBank/DDBJ databases">
        <title>Phylogenomic reconstructions and comparative analyses of Kickxellomycotina fungi.</title>
        <authorList>
            <person name="Reynolds N.K."/>
            <person name="Stajich J.E."/>
            <person name="Barry K."/>
            <person name="Grigoriev I.V."/>
            <person name="Crous P."/>
            <person name="Smith M.E."/>
        </authorList>
    </citation>
    <scope>NUCLEOTIDE SEQUENCE</scope>
    <source>
        <strain evidence="1">Benny 63K</strain>
    </source>
</reference>
<dbReference type="Proteomes" id="UP001150581">
    <property type="component" value="Unassembled WGS sequence"/>
</dbReference>
<proteinExistence type="predicted"/>
<name>A0ACC1IM54_9FUNG</name>
<sequence>MASGKGSIAQGSKKRSARRGKPRGARPIHDTHTTADTSAEDGPAPISPAEAEVEVAVSVADNFSDTREKPVALNIGSEPNSSKKPSSGSSGKQAQMVFTVGTFDDREYDGRADSNSLSDGTSVVLQSRFRGSRQSADIASNSKGLSATETSAAVTTNHSAGAIVPDAPSGHTPPAGDASRNVHPADTQNGRALKESAASLRKSQPSRQPLFTMGSHSEVSDLECADEYDTPADGRRSPPAGHVADSTSGDNIRNRLSPSTNLQPRIRSHSSRVSYADAVMENSDRSNHANGSVANFGDRAVSSSINSSSGYGPNFPVNEQNRVCSPAALHACKAMTSLMHLADPSASHSFSAQSANAADEDGEGSGLALRERVISAPAIQESSSNLPTSDNDPSIQAGKNREAPETLHLDRGKAPLLRDSQLKARKKTSARKPHVKKAVSSAALRTRLRHGTTARRDNLPSKGHAHTGVNGDADALDGGGHVEGSYVDYSGNSDSEDDSASQQNHHQRQNQQQQQQQNRAQADAMSRITHANMSALDQSRGSLHSSTATLGGACQDIDDSVTTASMDSPCPEQADPRDRPAPIGAAPVPPPEVAAVAGPVPAAAASSGPHNGDTNGVIRYEDTIGHSVGGAMRRSSRLQELRSHSPKQHQHQQHQYADSELPIGSHGQPVATEQSHTMQDQEIEGRYADTDGQLNGGRDNQHQNQNQQQPGRQPDNFKSNSRQMFEEYTSPFSYGTAAHLTMSTNRNMESQRQQGIVEREREEMEIASSQLTGVPRRVNRPTSMLPHIFINTGTEAHAQQVRKTERVYAHVRNVAHPLLESISRCVMLREYRLAIGVPRTQPRSWASRRTPTEPTEADIQAEWWESLMPPPLTQPGAGRDQRTGAESSARQQPTELPHWMLVPDEAKCAVYGPDLSVSGASFGCYDLAEPGCEHIRELRIRAKELRLNRQQTISAGRNQNLPSFRPPTHQSTTAAQETWRGRRVPGLLTVDMYPGNTRPMDLAARQVQRHNSEPPVSSSPDSIKMGRVNPLAQPYRRYGTVYGCPTGAHTGVTTGAHGAAGGPGSFSAGNMVAAAGLAVRGQDGMPVTRANSGGIWDNDMRRSSYFDRLSIDETRSQLSTSAAQTTTGGFLRRVISGLAGGTAAAFGASQ</sequence>
<keyword evidence="2" id="KW-1185">Reference proteome</keyword>
<accession>A0ACC1IM54</accession>
<evidence type="ECO:0000313" key="2">
    <source>
        <dbReference type="Proteomes" id="UP001150581"/>
    </source>
</evidence>
<dbReference type="EMBL" id="JANBPG010000812">
    <property type="protein sequence ID" value="KAJ1893596.1"/>
    <property type="molecule type" value="Genomic_DNA"/>
</dbReference>
<comment type="caution">
    <text evidence="1">The sequence shown here is derived from an EMBL/GenBank/DDBJ whole genome shotgun (WGS) entry which is preliminary data.</text>
</comment>
<evidence type="ECO:0000313" key="1">
    <source>
        <dbReference type="EMBL" id="KAJ1893596.1"/>
    </source>
</evidence>